<gene>
    <name evidence="1" type="ORF">ODALV1_LOCUS6452</name>
</gene>
<dbReference type="InterPro" id="IPR021633">
    <property type="entry name" value="Argos"/>
</dbReference>
<proteinExistence type="predicted"/>
<name>A0ABP1Q417_9HEXA</name>
<sequence length="255" mass="29010">MNAHFCMVTFKTQKLLPTFILTLILQFQPYLKVSSAFHIAQNSNAAGGVNLPHKILYANGMNETTLPECTTYSVCSKIDTYDKPWVEKQCRCPEHAGECSSSILSNDGHTITDKTRHYKLCEPTRKLPKCRYFRDITWTLVTKGDNLTQQIVHCVCPKDAVAYMIKRQAYTTDDNEVGFKYSFACSPQSRVLCQRKEPCRLFTVKRRTSVTEVNTSTLCQCPRGFQCPSHHTDPGVISGKFYPENMLRTFSGYCV</sequence>
<organism evidence="1 2">
    <name type="scientific">Orchesella dallaii</name>
    <dbReference type="NCBI Taxonomy" id="48710"/>
    <lineage>
        <taxon>Eukaryota</taxon>
        <taxon>Metazoa</taxon>
        <taxon>Ecdysozoa</taxon>
        <taxon>Arthropoda</taxon>
        <taxon>Hexapoda</taxon>
        <taxon>Collembola</taxon>
        <taxon>Entomobryomorpha</taxon>
        <taxon>Entomobryoidea</taxon>
        <taxon>Orchesellidae</taxon>
        <taxon>Orchesellinae</taxon>
        <taxon>Orchesella</taxon>
    </lineage>
</organism>
<reference evidence="1 2" key="1">
    <citation type="submission" date="2024-08" db="EMBL/GenBank/DDBJ databases">
        <authorList>
            <person name="Cucini C."/>
            <person name="Frati F."/>
        </authorList>
    </citation>
    <scope>NUCLEOTIDE SEQUENCE [LARGE SCALE GENOMIC DNA]</scope>
</reference>
<evidence type="ECO:0008006" key="3">
    <source>
        <dbReference type="Google" id="ProtNLM"/>
    </source>
</evidence>
<dbReference type="Gene3D" id="2.20.20.150">
    <property type="match status" value="1"/>
</dbReference>
<evidence type="ECO:0000313" key="1">
    <source>
        <dbReference type="EMBL" id="CAL8086481.1"/>
    </source>
</evidence>
<dbReference type="Gene3D" id="2.20.20.160">
    <property type="match status" value="2"/>
</dbReference>
<dbReference type="Pfam" id="PF11581">
    <property type="entry name" value="Argos"/>
    <property type="match status" value="1"/>
</dbReference>
<keyword evidence="2" id="KW-1185">Reference proteome</keyword>
<dbReference type="EMBL" id="CAXLJM020000020">
    <property type="protein sequence ID" value="CAL8086481.1"/>
    <property type="molecule type" value="Genomic_DNA"/>
</dbReference>
<comment type="caution">
    <text evidence="1">The sequence shown here is derived from an EMBL/GenBank/DDBJ whole genome shotgun (WGS) entry which is preliminary data.</text>
</comment>
<accession>A0ABP1Q417</accession>
<dbReference type="Proteomes" id="UP001642540">
    <property type="component" value="Unassembled WGS sequence"/>
</dbReference>
<evidence type="ECO:0000313" key="2">
    <source>
        <dbReference type="Proteomes" id="UP001642540"/>
    </source>
</evidence>
<protein>
    <recommendedName>
        <fullName evidence="3">Protein giant-lens</fullName>
    </recommendedName>
</protein>